<dbReference type="EMBL" id="VIEB01000273">
    <property type="protein sequence ID" value="TQD97379.1"/>
    <property type="molecule type" value="Genomic_DNA"/>
</dbReference>
<comment type="caution">
    <text evidence="2">The sequence shown here is derived from an EMBL/GenBank/DDBJ whole genome shotgun (WGS) entry which is preliminary data.</text>
</comment>
<evidence type="ECO:0000313" key="3">
    <source>
        <dbReference type="Proteomes" id="UP000315295"/>
    </source>
</evidence>
<dbReference type="Pfam" id="PF00931">
    <property type="entry name" value="NB-ARC"/>
    <property type="match status" value="1"/>
</dbReference>
<dbReference type="Gene3D" id="3.40.50.300">
    <property type="entry name" value="P-loop containing nucleotide triphosphate hydrolases"/>
    <property type="match status" value="1"/>
</dbReference>
<feature type="domain" description="NB-ARC" evidence="1">
    <location>
        <begin position="23"/>
        <end position="104"/>
    </location>
</feature>
<keyword evidence="3" id="KW-1185">Reference proteome</keyword>
<gene>
    <name evidence="2" type="ORF">C1H46_016958</name>
</gene>
<dbReference type="GO" id="GO:0006952">
    <property type="term" value="P:defense response"/>
    <property type="evidence" value="ECO:0007669"/>
    <property type="project" value="InterPro"/>
</dbReference>
<dbReference type="GO" id="GO:0043531">
    <property type="term" value="F:ADP binding"/>
    <property type="evidence" value="ECO:0007669"/>
    <property type="project" value="InterPro"/>
</dbReference>
<accession>A0A540MG53</accession>
<dbReference type="PANTHER" id="PTHR11017">
    <property type="entry name" value="LEUCINE-RICH REPEAT-CONTAINING PROTEIN"/>
    <property type="match status" value="1"/>
</dbReference>
<dbReference type="InterPro" id="IPR027417">
    <property type="entry name" value="P-loop_NTPase"/>
</dbReference>
<dbReference type="PANTHER" id="PTHR11017:SF573">
    <property type="entry name" value="ADP-RIBOSYL CYCLASE_CYCLIC ADP-RIBOSE HYDROLASE"/>
    <property type="match status" value="1"/>
</dbReference>
<dbReference type="AlphaFoldDB" id="A0A540MG53"/>
<evidence type="ECO:0000313" key="2">
    <source>
        <dbReference type="EMBL" id="TQD97379.1"/>
    </source>
</evidence>
<dbReference type="Proteomes" id="UP000315295">
    <property type="component" value="Unassembled WGS sequence"/>
</dbReference>
<evidence type="ECO:0000259" key="1">
    <source>
        <dbReference type="Pfam" id="PF00931"/>
    </source>
</evidence>
<dbReference type="InterPro" id="IPR044974">
    <property type="entry name" value="Disease_R_plants"/>
</dbReference>
<organism evidence="2 3">
    <name type="scientific">Malus baccata</name>
    <name type="common">Siberian crab apple</name>
    <name type="synonym">Pyrus baccata</name>
    <dbReference type="NCBI Taxonomy" id="106549"/>
    <lineage>
        <taxon>Eukaryota</taxon>
        <taxon>Viridiplantae</taxon>
        <taxon>Streptophyta</taxon>
        <taxon>Embryophyta</taxon>
        <taxon>Tracheophyta</taxon>
        <taxon>Spermatophyta</taxon>
        <taxon>Magnoliopsida</taxon>
        <taxon>eudicotyledons</taxon>
        <taxon>Gunneridae</taxon>
        <taxon>Pentapetalae</taxon>
        <taxon>rosids</taxon>
        <taxon>fabids</taxon>
        <taxon>Rosales</taxon>
        <taxon>Rosaceae</taxon>
        <taxon>Amygdaloideae</taxon>
        <taxon>Maleae</taxon>
        <taxon>Malus</taxon>
    </lineage>
</organism>
<dbReference type="SUPFAM" id="SSF52540">
    <property type="entry name" value="P-loop containing nucleoside triphosphate hydrolases"/>
    <property type="match status" value="1"/>
</dbReference>
<name>A0A540MG53_MALBA</name>
<proteinExistence type="predicted"/>
<dbReference type="InterPro" id="IPR002182">
    <property type="entry name" value="NB-ARC"/>
</dbReference>
<protein>
    <recommendedName>
        <fullName evidence="1">NB-ARC domain-containing protein</fullName>
    </recommendedName>
</protein>
<reference evidence="2 3" key="1">
    <citation type="journal article" date="2019" name="G3 (Bethesda)">
        <title>Sequencing of a Wild Apple (Malus baccata) Genome Unravels the Differences Between Cultivated and Wild Apple Species Regarding Disease Resistance and Cold Tolerance.</title>
        <authorList>
            <person name="Chen X."/>
        </authorList>
    </citation>
    <scope>NUCLEOTIDE SEQUENCE [LARGE SCALE GENOMIC DNA]</scope>
    <source>
        <strain evidence="3">cv. Shandingzi</strain>
        <tissue evidence="2">Leaves</tissue>
    </source>
</reference>
<sequence length="125" mass="14334">MQEVLLSRILKEKVRSLGTLDRGSKMIMKRLRRKKNFIVLDDVDKLSQIKALLGKQHSFGGGSRIIITTRDMQLISGADVVYKPKKLNEPEALELFSQYAFKTNQPTRDYDRLSRLAIQHVHGVP</sequence>